<proteinExistence type="predicted"/>
<evidence type="ECO:0000313" key="1">
    <source>
        <dbReference type="EMBL" id="EQL00034.1"/>
    </source>
</evidence>
<reference evidence="1 2" key="1">
    <citation type="journal article" date="2013" name="Chin. Sci. Bull.">
        <title>Genome survey uncovers the secrets of sex and lifestyle in caterpillar fungus.</title>
        <authorList>
            <person name="Hu X."/>
            <person name="Zhang Y."/>
            <person name="Xiao G."/>
            <person name="Zheng P."/>
            <person name="Xia Y."/>
            <person name="Zhang X."/>
            <person name="St Leger R.J."/>
            <person name="Liu X."/>
            <person name="Wang C."/>
        </authorList>
    </citation>
    <scope>NUCLEOTIDE SEQUENCE [LARGE SCALE GENOMIC DNA]</scope>
    <source>
        <strain evidence="2">Co18 / CGMCC 3.14243</strain>
        <tissue evidence="1">Fruit-body</tissue>
    </source>
</reference>
<dbReference type="AlphaFoldDB" id="T5ABR3"/>
<dbReference type="EMBL" id="KE652992">
    <property type="protein sequence ID" value="EQL00034.1"/>
    <property type="molecule type" value="Genomic_DNA"/>
</dbReference>
<dbReference type="Proteomes" id="UP000019374">
    <property type="component" value="Unassembled WGS sequence"/>
</dbReference>
<accession>T5ABR3</accession>
<evidence type="ECO:0000313" key="2">
    <source>
        <dbReference type="Proteomes" id="UP000019374"/>
    </source>
</evidence>
<dbReference type="HOGENOM" id="CLU_2688447_0_0_1"/>
<name>T5ABR3_OPHSC</name>
<organism evidence="1 2">
    <name type="scientific">Ophiocordyceps sinensis (strain Co18 / CGMCC 3.14243)</name>
    <name type="common">Yarsagumba caterpillar fungus</name>
    <name type="synonym">Hirsutella sinensis</name>
    <dbReference type="NCBI Taxonomy" id="911162"/>
    <lineage>
        <taxon>Eukaryota</taxon>
        <taxon>Fungi</taxon>
        <taxon>Dikarya</taxon>
        <taxon>Ascomycota</taxon>
        <taxon>Pezizomycotina</taxon>
        <taxon>Sordariomycetes</taxon>
        <taxon>Hypocreomycetidae</taxon>
        <taxon>Hypocreales</taxon>
        <taxon>Ophiocordycipitaceae</taxon>
        <taxon>Ophiocordyceps</taxon>
    </lineage>
</organism>
<sequence>MPLRSPSVVSGETYMNGPSWASVNREKKHYGDNRLASFIKDEARRSGGKEKQLQIGMEKAEAECMYPYFVLRVP</sequence>
<gene>
    <name evidence="1" type="ORF">OCS_04253</name>
</gene>
<protein>
    <submittedName>
        <fullName evidence="1">Uncharacterized protein</fullName>
    </submittedName>
</protein>